<gene>
    <name evidence="1" type="ORF">NCTC7915_02046</name>
</gene>
<comment type="caution">
    <text evidence="1">The sequence shown here is derived from an EMBL/GenBank/DDBJ whole genome shotgun (WGS) entry which is preliminary data.</text>
</comment>
<accession>A0AA46BPX8</accession>
<name>A0AA46BPX8_9MICO</name>
<evidence type="ECO:0000313" key="1">
    <source>
        <dbReference type="EMBL" id="STD14079.1"/>
    </source>
</evidence>
<evidence type="ECO:0000313" key="2">
    <source>
        <dbReference type="Proteomes" id="UP000254118"/>
    </source>
</evidence>
<reference evidence="1 2" key="1">
    <citation type="submission" date="2018-06" db="EMBL/GenBank/DDBJ databases">
        <authorList>
            <consortium name="Pathogen Informatics"/>
            <person name="Doyle S."/>
        </authorList>
    </citation>
    <scope>NUCLEOTIDE SEQUENCE [LARGE SCALE GENOMIC DNA]</scope>
    <source>
        <strain evidence="1 2">NCTC7915</strain>
    </source>
</reference>
<proteinExistence type="predicted"/>
<dbReference type="EMBL" id="UFYA01000001">
    <property type="protein sequence ID" value="STD14079.1"/>
    <property type="molecule type" value="Genomic_DNA"/>
</dbReference>
<organism evidence="1 2">
    <name type="scientific">Dermatophilus congolensis</name>
    <dbReference type="NCBI Taxonomy" id="1863"/>
    <lineage>
        <taxon>Bacteria</taxon>
        <taxon>Bacillati</taxon>
        <taxon>Actinomycetota</taxon>
        <taxon>Actinomycetes</taxon>
        <taxon>Micrococcales</taxon>
        <taxon>Dermatophilaceae</taxon>
        <taxon>Dermatophilus</taxon>
    </lineage>
</organism>
<dbReference type="Proteomes" id="UP000254118">
    <property type="component" value="Unassembled WGS sequence"/>
</dbReference>
<dbReference type="AlphaFoldDB" id="A0AA46BPX8"/>
<sequence>MPSGAVSLILRRGSSVPTECGRQGRGLTRRWRRLTVAGPCRGFAGFTRDVVCSVSDHNRGVGTYLGSDICFELSAASNCLMDLAVWLWSRQ</sequence>
<protein>
    <submittedName>
        <fullName evidence="1">Uncharacterized protein</fullName>
    </submittedName>
</protein>